<reference evidence="1" key="1">
    <citation type="submission" date="2023-07" db="EMBL/GenBank/DDBJ databases">
        <title>draft genome sequence of fig (Ficus carica).</title>
        <authorList>
            <person name="Takahashi T."/>
            <person name="Nishimura K."/>
        </authorList>
    </citation>
    <scope>NUCLEOTIDE SEQUENCE</scope>
</reference>
<keyword evidence="2" id="KW-1185">Reference proteome</keyword>
<comment type="caution">
    <text evidence="1">The sequence shown here is derived from an EMBL/GenBank/DDBJ whole genome shotgun (WGS) entry which is preliminary data.</text>
</comment>
<accession>A0AA88A7N0</accession>
<dbReference type="AlphaFoldDB" id="A0AA88A7N0"/>
<organism evidence="1 2">
    <name type="scientific">Ficus carica</name>
    <name type="common">Common fig</name>
    <dbReference type="NCBI Taxonomy" id="3494"/>
    <lineage>
        <taxon>Eukaryota</taxon>
        <taxon>Viridiplantae</taxon>
        <taxon>Streptophyta</taxon>
        <taxon>Embryophyta</taxon>
        <taxon>Tracheophyta</taxon>
        <taxon>Spermatophyta</taxon>
        <taxon>Magnoliopsida</taxon>
        <taxon>eudicotyledons</taxon>
        <taxon>Gunneridae</taxon>
        <taxon>Pentapetalae</taxon>
        <taxon>rosids</taxon>
        <taxon>fabids</taxon>
        <taxon>Rosales</taxon>
        <taxon>Moraceae</taxon>
        <taxon>Ficeae</taxon>
        <taxon>Ficus</taxon>
    </lineage>
</organism>
<evidence type="ECO:0000313" key="1">
    <source>
        <dbReference type="EMBL" id="GMN48032.1"/>
    </source>
</evidence>
<dbReference type="EMBL" id="BTGU01000027">
    <property type="protein sequence ID" value="GMN48032.1"/>
    <property type="molecule type" value="Genomic_DNA"/>
</dbReference>
<name>A0AA88A7N0_FICCA</name>
<dbReference type="Proteomes" id="UP001187192">
    <property type="component" value="Unassembled WGS sequence"/>
</dbReference>
<proteinExistence type="predicted"/>
<sequence length="68" mass="7239">MCDSWWLCGSRLTTGSPKQVSGVLEFVERLEGSGSSHHCDGGWMAVKGCRRAEGSSSSMEWLGSSLSG</sequence>
<gene>
    <name evidence="1" type="ORF">TIFTF001_017211</name>
</gene>
<protein>
    <submittedName>
        <fullName evidence="1">Uncharacterized protein</fullName>
    </submittedName>
</protein>
<evidence type="ECO:0000313" key="2">
    <source>
        <dbReference type="Proteomes" id="UP001187192"/>
    </source>
</evidence>